<dbReference type="Proteomes" id="UP000824469">
    <property type="component" value="Unassembled WGS sequence"/>
</dbReference>
<proteinExistence type="predicted"/>
<protein>
    <submittedName>
        <fullName evidence="2">Uncharacterized protein</fullName>
    </submittedName>
</protein>
<keyword evidence="3" id="KW-1185">Reference proteome</keyword>
<evidence type="ECO:0000313" key="2">
    <source>
        <dbReference type="EMBL" id="KAH9294107.1"/>
    </source>
</evidence>
<keyword evidence="1" id="KW-0175">Coiled coil</keyword>
<reference evidence="2 3" key="1">
    <citation type="journal article" date="2021" name="Nat. Plants">
        <title>The Taxus genome provides insights into paclitaxel biosynthesis.</title>
        <authorList>
            <person name="Xiong X."/>
            <person name="Gou J."/>
            <person name="Liao Q."/>
            <person name="Li Y."/>
            <person name="Zhou Q."/>
            <person name="Bi G."/>
            <person name="Li C."/>
            <person name="Du R."/>
            <person name="Wang X."/>
            <person name="Sun T."/>
            <person name="Guo L."/>
            <person name="Liang H."/>
            <person name="Lu P."/>
            <person name="Wu Y."/>
            <person name="Zhang Z."/>
            <person name="Ro D.K."/>
            <person name="Shang Y."/>
            <person name="Huang S."/>
            <person name="Yan J."/>
        </authorList>
    </citation>
    <scope>NUCLEOTIDE SEQUENCE [LARGE SCALE GENOMIC DNA]</scope>
    <source>
        <strain evidence="2">Ta-2019</strain>
    </source>
</reference>
<sequence length="129" mass="15248">ELEKKNEEIIERDREIKQKELINAQLRRELKDEKVKVREVHKKIEAISDAIILKHPDLAPPEKKYESTMHCLEDLTCILTMEMKPLALESVEEVMVHQKKEEKLKTREILTRYSELLALVKTMVQMAEV</sequence>
<comment type="caution">
    <text evidence="2">The sequence shown here is derived from an EMBL/GenBank/DDBJ whole genome shotgun (WGS) entry which is preliminary data.</text>
</comment>
<feature type="non-terminal residue" evidence="2">
    <location>
        <position position="129"/>
    </location>
</feature>
<gene>
    <name evidence="2" type="ORF">KI387_040690</name>
</gene>
<feature type="coiled-coil region" evidence="1">
    <location>
        <begin position="16"/>
        <end position="43"/>
    </location>
</feature>
<organism evidence="2 3">
    <name type="scientific">Taxus chinensis</name>
    <name type="common">Chinese yew</name>
    <name type="synonym">Taxus wallichiana var. chinensis</name>
    <dbReference type="NCBI Taxonomy" id="29808"/>
    <lineage>
        <taxon>Eukaryota</taxon>
        <taxon>Viridiplantae</taxon>
        <taxon>Streptophyta</taxon>
        <taxon>Embryophyta</taxon>
        <taxon>Tracheophyta</taxon>
        <taxon>Spermatophyta</taxon>
        <taxon>Pinopsida</taxon>
        <taxon>Pinidae</taxon>
        <taxon>Conifers II</taxon>
        <taxon>Cupressales</taxon>
        <taxon>Taxaceae</taxon>
        <taxon>Taxus</taxon>
    </lineage>
</organism>
<dbReference type="AlphaFoldDB" id="A0AA38C5K6"/>
<name>A0AA38C5K6_TAXCH</name>
<dbReference type="EMBL" id="JAHRHJ020000385">
    <property type="protein sequence ID" value="KAH9294107.1"/>
    <property type="molecule type" value="Genomic_DNA"/>
</dbReference>
<feature type="non-terminal residue" evidence="2">
    <location>
        <position position="1"/>
    </location>
</feature>
<evidence type="ECO:0000256" key="1">
    <source>
        <dbReference type="SAM" id="Coils"/>
    </source>
</evidence>
<accession>A0AA38C5K6</accession>
<evidence type="ECO:0000313" key="3">
    <source>
        <dbReference type="Proteomes" id="UP000824469"/>
    </source>
</evidence>